<proteinExistence type="predicted"/>
<evidence type="ECO:0000313" key="3">
    <source>
        <dbReference type="Proteomes" id="UP001177003"/>
    </source>
</evidence>
<accession>A0AA36EBY1</accession>
<protein>
    <submittedName>
        <fullName evidence="2">Uncharacterized protein</fullName>
    </submittedName>
</protein>
<evidence type="ECO:0000256" key="1">
    <source>
        <dbReference type="SAM" id="MobiDB-lite"/>
    </source>
</evidence>
<dbReference type="AlphaFoldDB" id="A0AA36EBY1"/>
<dbReference type="Proteomes" id="UP001177003">
    <property type="component" value="Chromosome 6"/>
</dbReference>
<reference evidence="2" key="1">
    <citation type="submission" date="2023-04" db="EMBL/GenBank/DDBJ databases">
        <authorList>
            <person name="Vijverberg K."/>
            <person name="Xiong W."/>
            <person name="Schranz E."/>
        </authorList>
    </citation>
    <scope>NUCLEOTIDE SEQUENCE</scope>
</reference>
<name>A0AA36EBY1_LACSI</name>
<feature type="compositionally biased region" description="Acidic residues" evidence="1">
    <location>
        <begin position="166"/>
        <end position="180"/>
    </location>
</feature>
<evidence type="ECO:0000313" key="2">
    <source>
        <dbReference type="EMBL" id="CAI9290771.1"/>
    </source>
</evidence>
<dbReference type="EMBL" id="OX465082">
    <property type="protein sequence ID" value="CAI9290771.1"/>
    <property type="molecule type" value="Genomic_DNA"/>
</dbReference>
<organism evidence="2 3">
    <name type="scientific">Lactuca saligna</name>
    <name type="common">Willowleaf lettuce</name>
    <dbReference type="NCBI Taxonomy" id="75948"/>
    <lineage>
        <taxon>Eukaryota</taxon>
        <taxon>Viridiplantae</taxon>
        <taxon>Streptophyta</taxon>
        <taxon>Embryophyta</taxon>
        <taxon>Tracheophyta</taxon>
        <taxon>Spermatophyta</taxon>
        <taxon>Magnoliopsida</taxon>
        <taxon>eudicotyledons</taxon>
        <taxon>Gunneridae</taxon>
        <taxon>Pentapetalae</taxon>
        <taxon>asterids</taxon>
        <taxon>campanulids</taxon>
        <taxon>Asterales</taxon>
        <taxon>Asteraceae</taxon>
        <taxon>Cichorioideae</taxon>
        <taxon>Cichorieae</taxon>
        <taxon>Lactucinae</taxon>
        <taxon>Lactuca</taxon>
    </lineage>
</organism>
<keyword evidence="3" id="KW-1185">Reference proteome</keyword>
<feature type="region of interest" description="Disordered" evidence="1">
    <location>
        <begin position="156"/>
        <end position="180"/>
    </location>
</feature>
<sequence>MSFIRSQASKQSHVIQEEVVNHEIETQEEVITSAVETKEPLGTCHVQEPSCQADDGANTATVDGHEPFIEDYSLYVDYDAEFNVETSFEQQPEVDYLKGMVSDDSGEAFYYESVHGSEDNGDDSDDSEYNVDESNIQFDVDVDISEFHNDVDVDEHGILNNHSNDEGNDMVDDELDHYIT</sequence>
<gene>
    <name evidence="2" type="ORF">LSALG_LOCUS29947</name>
</gene>